<accession>A0A7D6VEQ3</accession>
<dbReference type="GO" id="GO:0035556">
    <property type="term" value="P:intracellular signal transduction"/>
    <property type="evidence" value="ECO:0007669"/>
    <property type="project" value="InterPro"/>
</dbReference>
<dbReference type="AlphaFoldDB" id="A0A7D6VEQ3"/>
<dbReference type="Gene3D" id="3.30.70.1230">
    <property type="entry name" value="Nucleotide cyclase"/>
    <property type="match status" value="1"/>
</dbReference>
<dbReference type="GO" id="GO:0006171">
    <property type="term" value="P:cAMP biosynthetic process"/>
    <property type="evidence" value="ECO:0007669"/>
    <property type="project" value="TreeGrafter"/>
</dbReference>
<dbReference type="SUPFAM" id="SSF55073">
    <property type="entry name" value="Nucleotide cyclase"/>
    <property type="match status" value="1"/>
</dbReference>
<dbReference type="KEGG" id="nhu:H0264_25590"/>
<evidence type="ECO:0000256" key="1">
    <source>
        <dbReference type="ARBA" id="ARBA00005381"/>
    </source>
</evidence>
<sequence>MPDGRRRDLVNAIRRARENLPGDPAFGDPLSVSGPGGVRAVARVADRLSGDSPSAAKELGLGALQVWQALTQRVGRNHDAAREVTIMFTDLVAFSHWSLTVGDEITLLLLRRVAAAIEPPIAECGGRVVKRMGDGIMAVFPSGDGGVRAAVAGARNLGSIDLAGYRPRMRIGLHTGSPRAIGGDWLGIDVNVAARVMESGGNGNTMISGATLDTLRAATLGELGCRLSSYHPASLRGVPADLRIYRLENQLAIPNSVG</sequence>
<comment type="similarity">
    <text evidence="1">Belongs to the adenylyl cyclase class-3 family.</text>
</comment>
<dbReference type="Proteomes" id="UP000515512">
    <property type="component" value="Chromosome"/>
</dbReference>
<protein>
    <submittedName>
        <fullName evidence="3">Adenylate/guanylate cyclase domain-containing protein</fullName>
    </submittedName>
</protein>
<dbReference type="InterPro" id="IPR001054">
    <property type="entry name" value="A/G_cyclase"/>
</dbReference>
<dbReference type="PANTHER" id="PTHR43081">
    <property type="entry name" value="ADENYLATE CYCLASE, TERMINAL-DIFFERENTIATION SPECIFIC-RELATED"/>
    <property type="match status" value="1"/>
</dbReference>
<feature type="domain" description="Guanylate cyclase" evidence="2">
    <location>
        <begin position="85"/>
        <end position="197"/>
    </location>
</feature>
<dbReference type="GO" id="GO:0004016">
    <property type="term" value="F:adenylate cyclase activity"/>
    <property type="evidence" value="ECO:0007669"/>
    <property type="project" value="UniProtKB-ARBA"/>
</dbReference>
<proteinExistence type="inferred from homology"/>
<evidence type="ECO:0000259" key="2">
    <source>
        <dbReference type="PROSITE" id="PS50125"/>
    </source>
</evidence>
<dbReference type="InterPro" id="IPR050697">
    <property type="entry name" value="Adenylyl/Guanylyl_Cyclase_3/4"/>
</dbReference>
<evidence type="ECO:0000313" key="3">
    <source>
        <dbReference type="EMBL" id="QLY34672.1"/>
    </source>
</evidence>
<dbReference type="EMBL" id="CP059399">
    <property type="protein sequence ID" value="QLY34672.1"/>
    <property type="molecule type" value="Genomic_DNA"/>
</dbReference>
<dbReference type="Pfam" id="PF00211">
    <property type="entry name" value="Guanylate_cyc"/>
    <property type="match status" value="1"/>
</dbReference>
<dbReference type="SMART" id="SM00044">
    <property type="entry name" value="CYCc"/>
    <property type="match status" value="1"/>
</dbReference>
<dbReference type="CDD" id="cd07302">
    <property type="entry name" value="CHD"/>
    <property type="match status" value="1"/>
</dbReference>
<name>A0A7D6VEQ3_9NOCA</name>
<dbReference type="InterPro" id="IPR029787">
    <property type="entry name" value="Nucleotide_cyclase"/>
</dbReference>
<dbReference type="PROSITE" id="PS50125">
    <property type="entry name" value="GUANYLATE_CYCLASE_2"/>
    <property type="match status" value="1"/>
</dbReference>
<evidence type="ECO:0000313" key="4">
    <source>
        <dbReference type="Proteomes" id="UP000515512"/>
    </source>
</evidence>
<keyword evidence="4" id="KW-1185">Reference proteome</keyword>
<dbReference type="PANTHER" id="PTHR43081:SF19">
    <property type="entry name" value="PH-SENSITIVE ADENYLATE CYCLASE RV1264"/>
    <property type="match status" value="1"/>
</dbReference>
<organism evidence="3 4">
    <name type="scientific">Nocardia huaxiensis</name>
    <dbReference type="NCBI Taxonomy" id="2755382"/>
    <lineage>
        <taxon>Bacteria</taxon>
        <taxon>Bacillati</taxon>
        <taxon>Actinomycetota</taxon>
        <taxon>Actinomycetes</taxon>
        <taxon>Mycobacteriales</taxon>
        <taxon>Nocardiaceae</taxon>
        <taxon>Nocardia</taxon>
    </lineage>
</organism>
<gene>
    <name evidence="3" type="ORF">H0264_25590</name>
</gene>
<reference evidence="3 4" key="1">
    <citation type="submission" date="2020-07" db="EMBL/GenBank/DDBJ databases">
        <authorList>
            <person name="Zhuang K."/>
            <person name="Ran Y."/>
        </authorList>
    </citation>
    <scope>NUCLEOTIDE SEQUENCE [LARGE SCALE GENOMIC DNA]</scope>
    <source>
        <strain evidence="3 4">WCH-YHL-001</strain>
    </source>
</reference>